<dbReference type="PANTHER" id="PTHR46082:SF6">
    <property type="entry name" value="AAA+ ATPASE DOMAIN-CONTAINING PROTEIN-RELATED"/>
    <property type="match status" value="1"/>
</dbReference>
<organism evidence="1 2">
    <name type="scientific">Conoideocrella luteorostrata</name>
    <dbReference type="NCBI Taxonomy" id="1105319"/>
    <lineage>
        <taxon>Eukaryota</taxon>
        <taxon>Fungi</taxon>
        <taxon>Dikarya</taxon>
        <taxon>Ascomycota</taxon>
        <taxon>Pezizomycotina</taxon>
        <taxon>Sordariomycetes</taxon>
        <taxon>Hypocreomycetidae</taxon>
        <taxon>Hypocreales</taxon>
        <taxon>Clavicipitaceae</taxon>
        <taxon>Conoideocrella</taxon>
    </lineage>
</organism>
<dbReference type="AlphaFoldDB" id="A0AAJ0CKW3"/>
<dbReference type="EMBL" id="JASWJB010000152">
    <property type="protein sequence ID" value="KAK2594864.1"/>
    <property type="molecule type" value="Genomic_DNA"/>
</dbReference>
<evidence type="ECO:0000313" key="1">
    <source>
        <dbReference type="EMBL" id="KAK2594864.1"/>
    </source>
</evidence>
<reference evidence="1" key="1">
    <citation type="submission" date="2023-06" db="EMBL/GenBank/DDBJ databases">
        <title>Conoideocrella luteorostrata (Hypocreales: Clavicipitaceae), a potential biocontrol fungus for elongate hemlock scale in United States Christmas tree production areas.</title>
        <authorList>
            <person name="Barrett H."/>
            <person name="Lovett B."/>
            <person name="Macias A.M."/>
            <person name="Stajich J.E."/>
            <person name="Kasson M.T."/>
        </authorList>
    </citation>
    <scope>NUCLEOTIDE SEQUENCE</scope>
    <source>
        <strain evidence="1">ARSEF 14590</strain>
    </source>
</reference>
<name>A0AAJ0CKW3_9HYPO</name>
<sequence>MSQKHLADDAHFDDLSLLEPSVFSRFPAFIGNNSYFFNLIGEPFPPHIMSSGVESWSATSEQYAIANYNIDTQSLWNEPNLRSWAHAESPVLAVMHDAAHDVRGMEKFGVKLGAEMSKYFPSICFQPHNRRIGEQPCILTPQEVLRNIAINILHLIKPPNATILMFKIVMLFKKAATISDWVDILKIISGHASRMIILLNLCTMSPEDQKSVSWTQIFLEIVDDLGQMETEPQVKILLLSPRRISIHSPKVLEIRPPRGLAATASYNAFNPVHIFSSNPLGFSKEWIMAHEDVRNLGVIASSKMTPRTRDHSVSFTVPRTEKCTKERKDARSIACHDYNDSDKGTQLQTHSLLTKVSATDTTQKKHTQNDDGSSPQALLQTCSLSVKFQSPGTTPGTSKPKSRNGFKIAIFCALTIEADAVEAIFDQYWGESEFGKVLGDKNAYTTGAIGTHNVVLVHMSNMGGVAAGSAASNCAISFPCIKIAFVVGICGGIPFAGPARREIVLGDIIIGDGLVKYTFGRQFPGYFLPKTDQEDGFERLNVEIRSLLTKIKGIRTGQRLLRSTHNHLAFLRQHPDLASSATYPIAKSDILFRSSYIHKHHHSADCEDWDRSCGTGAKACEIARRSNCQTLRCDVTQTVSRDRLSAVNRPQDGPAIHFGKVASGDKVMKSGVDRDMVAGIGDVVAFEMEGAGIWDVFPTLVIKGICDYADSHKCKDWQGYAATTAAAGLKAFLEEWVSHET</sequence>
<dbReference type="PANTHER" id="PTHR46082">
    <property type="entry name" value="ATP/GTP-BINDING PROTEIN-RELATED"/>
    <property type="match status" value="1"/>
</dbReference>
<evidence type="ECO:0008006" key="3">
    <source>
        <dbReference type="Google" id="ProtNLM"/>
    </source>
</evidence>
<keyword evidence="2" id="KW-1185">Reference proteome</keyword>
<dbReference type="InterPro" id="IPR053137">
    <property type="entry name" value="NLR-like"/>
</dbReference>
<proteinExistence type="predicted"/>
<dbReference type="Gene3D" id="3.40.50.1580">
    <property type="entry name" value="Nucleoside phosphorylase domain"/>
    <property type="match status" value="1"/>
</dbReference>
<dbReference type="InterPro" id="IPR035994">
    <property type="entry name" value="Nucleoside_phosphorylase_sf"/>
</dbReference>
<gene>
    <name evidence="1" type="ORF">QQS21_007414</name>
</gene>
<dbReference type="SUPFAM" id="SSF53167">
    <property type="entry name" value="Purine and uridine phosphorylases"/>
    <property type="match status" value="1"/>
</dbReference>
<dbReference type="GO" id="GO:0003824">
    <property type="term" value="F:catalytic activity"/>
    <property type="evidence" value="ECO:0007669"/>
    <property type="project" value="InterPro"/>
</dbReference>
<dbReference type="GO" id="GO:0009116">
    <property type="term" value="P:nucleoside metabolic process"/>
    <property type="evidence" value="ECO:0007669"/>
    <property type="project" value="InterPro"/>
</dbReference>
<accession>A0AAJ0CKW3</accession>
<comment type="caution">
    <text evidence="1">The sequence shown here is derived from an EMBL/GenBank/DDBJ whole genome shotgun (WGS) entry which is preliminary data.</text>
</comment>
<protein>
    <recommendedName>
        <fullName evidence="3">Nucleoside phosphorylase domain-containing protein</fullName>
    </recommendedName>
</protein>
<dbReference type="Proteomes" id="UP001251528">
    <property type="component" value="Unassembled WGS sequence"/>
</dbReference>
<evidence type="ECO:0000313" key="2">
    <source>
        <dbReference type="Proteomes" id="UP001251528"/>
    </source>
</evidence>